<comment type="caution">
    <text evidence="1">The sequence shown here is derived from an EMBL/GenBank/DDBJ whole genome shotgun (WGS) entry which is preliminary data.</text>
</comment>
<proteinExistence type="predicted"/>
<gene>
    <name evidence="1" type="ORF">DTL43_18890</name>
</gene>
<protein>
    <submittedName>
        <fullName evidence="1">Uncharacterized protein</fullName>
    </submittedName>
</protein>
<accession>A0A369FSI9</accession>
<sequence length="74" mass="8637">MVIVNEHDNHDRQRLDSSLVYISAHNVYYVKSCLSDAKCFSGSRYSFRVQELKPLLFHNWPVHGEIAWLFPAPC</sequence>
<evidence type="ECO:0000313" key="1">
    <source>
        <dbReference type="EMBL" id="RDA35587.1"/>
    </source>
</evidence>
<dbReference type="AlphaFoldDB" id="A0A369FSI9"/>
<reference evidence="1 2" key="1">
    <citation type="submission" date="2018-07" db="EMBL/GenBank/DDBJ databases">
        <title>Whole Genome Sequence Analysis of Avian Pathogenic E. coli - An Australian Perspective.</title>
        <authorList>
            <person name="Cummins M.L."/>
            <person name="Reid C.J."/>
            <person name="Roy Chowdhury P."/>
            <person name="Bushell R."/>
            <person name="Esbert N."/>
            <person name="Tivendale K.A."/>
            <person name="Noormohammadi A.H."/>
            <person name="Islam S."/>
            <person name="Marenda M.S."/>
            <person name="Browning G.F."/>
            <person name="Markham P.F."/>
            <person name="Djordjevic S.P."/>
        </authorList>
    </citation>
    <scope>NUCLEOTIDE SEQUENCE [LARGE SCALE GENOMIC DNA]</scope>
    <source>
        <strain evidence="1 2">AVC211</strain>
    </source>
</reference>
<name>A0A369FSI9_ECOLX</name>
<dbReference type="Proteomes" id="UP000253687">
    <property type="component" value="Unassembled WGS sequence"/>
</dbReference>
<evidence type="ECO:0000313" key="2">
    <source>
        <dbReference type="Proteomes" id="UP000253687"/>
    </source>
</evidence>
<organism evidence="1 2">
    <name type="scientific">Escherichia coli</name>
    <dbReference type="NCBI Taxonomy" id="562"/>
    <lineage>
        <taxon>Bacteria</taxon>
        <taxon>Pseudomonadati</taxon>
        <taxon>Pseudomonadota</taxon>
        <taxon>Gammaproteobacteria</taxon>
        <taxon>Enterobacterales</taxon>
        <taxon>Enterobacteriaceae</taxon>
        <taxon>Escherichia</taxon>
    </lineage>
</organism>
<dbReference type="EMBL" id="QOGZ01000024">
    <property type="protein sequence ID" value="RDA35587.1"/>
    <property type="molecule type" value="Genomic_DNA"/>
</dbReference>